<feature type="transmembrane region" description="Helical" evidence="7">
    <location>
        <begin position="270"/>
        <end position="291"/>
    </location>
</feature>
<evidence type="ECO:0000313" key="10">
    <source>
        <dbReference type="Proteomes" id="UP000007113"/>
    </source>
</evidence>
<keyword evidence="2" id="KW-0813">Transport</keyword>
<proteinExistence type="predicted"/>
<reference evidence="9 10" key="1">
    <citation type="submission" date="2011-11" db="EMBL/GenBank/DDBJ databases">
        <title>Complete sequence of Granulicella mallensis MP5ACTX8.</title>
        <authorList>
            <consortium name="US DOE Joint Genome Institute"/>
            <person name="Lucas S."/>
            <person name="Copeland A."/>
            <person name="Lapidus A."/>
            <person name="Cheng J.-F."/>
            <person name="Goodwin L."/>
            <person name="Pitluck S."/>
            <person name="Peters L."/>
            <person name="Lu M."/>
            <person name="Detter J.C."/>
            <person name="Han C."/>
            <person name="Tapia R."/>
            <person name="Land M."/>
            <person name="Hauser L."/>
            <person name="Kyrpides N."/>
            <person name="Ivanova N."/>
            <person name="Mikhailova N."/>
            <person name="Pagani I."/>
            <person name="Rawat S."/>
            <person name="Mannisto M."/>
            <person name="Haggblom M."/>
            <person name="Woyke T."/>
        </authorList>
    </citation>
    <scope>NUCLEOTIDE SEQUENCE [LARGE SCALE GENOMIC DNA]</scope>
    <source>
        <strain evidence="10">ATCC BAA-1857 / DSM 23137 / MP5ACTX8</strain>
    </source>
</reference>
<dbReference type="PANTHER" id="PTHR32468:SF0">
    <property type="entry name" value="K(+)_H(+) ANTIPORTER 1"/>
    <property type="match status" value="1"/>
</dbReference>
<dbReference type="GO" id="GO:0016020">
    <property type="term" value="C:membrane"/>
    <property type="evidence" value="ECO:0007669"/>
    <property type="project" value="UniProtKB-SubCell"/>
</dbReference>
<feature type="transmembrane region" description="Helical" evidence="7">
    <location>
        <begin position="210"/>
        <end position="235"/>
    </location>
</feature>
<evidence type="ECO:0000259" key="8">
    <source>
        <dbReference type="Pfam" id="PF00999"/>
    </source>
</evidence>
<accession>G8NVR8</accession>
<sequence>MTAPDLVSQLLLPVLQVAAILCVTSLCGYALQRLRQPRVVGEIAGGLLLGPLAFGHLFPATFAALFPATHLQALETVSNIGLVLFLFLSGAELDLATIRGNRRSTLAILLGNVGLPFALGAAVSPMLRARFGRPHVSPLGFLLFTGIAMSITALPVLARIIEERKSTRLRIDPSTATTALICAATNDLLAWSLLALALNLTHSQQPDHNLAATGLRLLALLAYLAVMLLLVRPLAKRLLVRSSSPRIAFWLPGAVAFAFLSARITEALGVHAFFGAFLAGICIPLTSSDAAPLEQAFRKTFRPITWIALPVFFAMTGLRMQPGTFSLGSMEWFALILVLAVTGKIGGAIFAARATGMQWKMSTQIGILLNTRGLVELIVLNVGYKEGVLTPLLFTLFVLMALVTTAMTVPLLDLSERWGGNDRPLEAFDDALHHSRRSKPSR</sequence>
<dbReference type="eggNOG" id="COG0475">
    <property type="taxonomic scope" value="Bacteria"/>
</dbReference>
<dbReference type="InterPro" id="IPR050794">
    <property type="entry name" value="CPA2_transporter"/>
</dbReference>
<dbReference type="Pfam" id="PF00999">
    <property type="entry name" value="Na_H_Exchanger"/>
    <property type="match status" value="1"/>
</dbReference>
<keyword evidence="5" id="KW-0406">Ion transport</keyword>
<keyword evidence="3 7" id="KW-0812">Transmembrane</keyword>
<dbReference type="RefSeq" id="WP_014267692.1">
    <property type="nucleotide sequence ID" value="NC_016631.1"/>
</dbReference>
<evidence type="ECO:0000256" key="3">
    <source>
        <dbReference type="ARBA" id="ARBA00022692"/>
    </source>
</evidence>
<feature type="transmembrane region" description="Helical" evidence="7">
    <location>
        <begin position="179"/>
        <end position="198"/>
    </location>
</feature>
<feature type="transmembrane region" description="Helical" evidence="7">
    <location>
        <begin position="77"/>
        <end position="95"/>
    </location>
</feature>
<dbReference type="AlphaFoldDB" id="G8NVR8"/>
<evidence type="ECO:0000256" key="1">
    <source>
        <dbReference type="ARBA" id="ARBA00004141"/>
    </source>
</evidence>
<dbReference type="STRING" id="682795.AciX8_4550"/>
<gene>
    <name evidence="9" type="ordered locus">AciX8_4550</name>
</gene>
<protein>
    <submittedName>
        <fullName evidence="9">Sodium/hydrogen exchanger</fullName>
    </submittedName>
</protein>
<evidence type="ECO:0000313" key="9">
    <source>
        <dbReference type="EMBL" id="AEU38821.1"/>
    </source>
</evidence>
<comment type="subcellular location">
    <subcellularLocation>
        <location evidence="1">Membrane</location>
        <topology evidence="1">Multi-pass membrane protein</topology>
    </subcellularLocation>
</comment>
<feature type="domain" description="Cation/H+ exchanger transmembrane" evidence="8">
    <location>
        <begin position="24"/>
        <end position="411"/>
    </location>
</feature>
<dbReference type="PANTHER" id="PTHR32468">
    <property type="entry name" value="CATION/H + ANTIPORTER"/>
    <property type="match status" value="1"/>
</dbReference>
<evidence type="ECO:0000256" key="2">
    <source>
        <dbReference type="ARBA" id="ARBA00022448"/>
    </source>
</evidence>
<dbReference type="OrthoDB" id="9793589at2"/>
<keyword evidence="4 7" id="KW-1133">Transmembrane helix</keyword>
<evidence type="ECO:0000256" key="6">
    <source>
        <dbReference type="ARBA" id="ARBA00023136"/>
    </source>
</evidence>
<dbReference type="EMBL" id="CP003130">
    <property type="protein sequence ID" value="AEU38821.1"/>
    <property type="molecule type" value="Genomic_DNA"/>
</dbReference>
<feature type="transmembrane region" description="Helical" evidence="7">
    <location>
        <begin position="43"/>
        <end position="65"/>
    </location>
</feature>
<evidence type="ECO:0000256" key="4">
    <source>
        <dbReference type="ARBA" id="ARBA00022989"/>
    </source>
</evidence>
<feature type="transmembrane region" description="Helical" evidence="7">
    <location>
        <begin position="6"/>
        <end position="31"/>
    </location>
</feature>
<dbReference type="InterPro" id="IPR038770">
    <property type="entry name" value="Na+/solute_symporter_sf"/>
</dbReference>
<feature type="transmembrane region" description="Helical" evidence="7">
    <location>
        <begin position="247"/>
        <end position="264"/>
    </location>
</feature>
<feature type="transmembrane region" description="Helical" evidence="7">
    <location>
        <begin position="303"/>
        <end position="320"/>
    </location>
</feature>
<keyword evidence="10" id="KW-1185">Reference proteome</keyword>
<dbReference type="KEGG" id="gma:AciX8_4550"/>
<dbReference type="InterPro" id="IPR006153">
    <property type="entry name" value="Cation/H_exchanger_TM"/>
</dbReference>
<dbReference type="Gene3D" id="1.20.1530.20">
    <property type="match status" value="1"/>
</dbReference>
<feature type="transmembrane region" description="Helical" evidence="7">
    <location>
        <begin position="107"/>
        <end position="127"/>
    </location>
</feature>
<dbReference type="GO" id="GO:0015297">
    <property type="term" value="F:antiporter activity"/>
    <property type="evidence" value="ECO:0007669"/>
    <property type="project" value="InterPro"/>
</dbReference>
<organism evidence="9 10">
    <name type="scientific">Granulicella mallensis (strain ATCC BAA-1857 / DSM 23137 / MP5ACTX8)</name>
    <dbReference type="NCBI Taxonomy" id="682795"/>
    <lineage>
        <taxon>Bacteria</taxon>
        <taxon>Pseudomonadati</taxon>
        <taxon>Acidobacteriota</taxon>
        <taxon>Terriglobia</taxon>
        <taxon>Terriglobales</taxon>
        <taxon>Acidobacteriaceae</taxon>
        <taxon>Granulicella</taxon>
    </lineage>
</organism>
<keyword evidence="6 7" id="KW-0472">Membrane</keyword>
<feature type="transmembrane region" description="Helical" evidence="7">
    <location>
        <begin position="139"/>
        <end position="158"/>
    </location>
</feature>
<dbReference type="GO" id="GO:1902600">
    <property type="term" value="P:proton transmembrane transport"/>
    <property type="evidence" value="ECO:0007669"/>
    <property type="project" value="InterPro"/>
</dbReference>
<feature type="transmembrane region" description="Helical" evidence="7">
    <location>
        <begin position="332"/>
        <end position="353"/>
    </location>
</feature>
<evidence type="ECO:0000256" key="7">
    <source>
        <dbReference type="SAM" id="Phobius"/>
    </source>
</evidence>
<dbReference type="HOGENOM" id="CLU_005126_7_0_0"/>
<name>G8NVR8_GRAMM</name>
<dbReference type="Proteomes" id="UP000007113">
    <property type="component" value="Chromosome"/>
</dbReference>
<feature type="transmembrane region" description="Helical" evidence="7">
    <location>
        <begin position="390"/>
        <end position="412"/>
    </location>
</feature>
<evidence type="ECO:0000256" key="5">
    <source>
        <dbReference type="ARBA" id="ARBA00023065"/>
    </source>
</evidence>